<dbReference type="GO" id="GO:0001508">
    <property type="term" value="P:action potential"/>
    <property type="evidence" value="ECO:0007669"/>
    <property type="project" value="TreeGrafter"/>
</dbReference>
<dbReference type="AlphaFoldDB" id="A0AAE1QP70"/>
<dbReference type="Proteomes" id="UP001291623">
    <property type="component" value="Unassembled WGS sequence"/>
</dbReference>
<evidence type="ECO:0000256" key="4">
    <source>
        <dbReference type="ARBA" id="ARBA00022692"/>
    </source>
</evidence>
<dbReference type="PROSITE" id="PS50097">
    <property type="entry name" value="BTB"/>
    <property type="match status" value="1"/>
</dbReference>
<evidence type="ECO:0000256" key="7">
    <source>
        <dbReference type="ARBA" id="ARBA00023136"/>
    </source>
</evidence>
<gene>
    <name evidence="11" type="ORF">RND71_043383</name>
</gene>
<dbReference type="PRINTS" id="PR01498">
    <property type="entry name" value="SHAWCHANNEL"/>
</dbReference>
<keyword evidence="7" id="KW-0472">Membrane</keyword>
<evidence type="ECO:0000256" key="6">
    <source>
        <dbReference type="ARBA" id="ARBA00023065"/>
    </source>
</evidence>
<proteinExistence type="predicted"/>
<dbReference type="GO" id="GO:0008076">
    <property type="term" value="C:voltage-gated potassium channel complex"/>
    <property type="evidence" value="ECO:0007669"/>
    <property type="project" value="InterPro"/>
</dbReference>
<dbReference type="GO" id="GO:0051260">
    <property type="term" value="P:protein homooligomerization"/>
    <property type="evidence" value="ECO:0007669"/>
    <property type="project" value="InterPro"/>
</dbReference>
<feature type="domain" description="BTB" evidence="10">
    <location>
        <begin position="188"/>
        <end position="256"/>
    </location>
</feature>
<name>A0AAE1QP70_9SOLA</name>
<keyword evidence="8" id="KW-0407">Ion channel</keyword>
<comment type="pathway">
    <text evidence="2">Protein modification; protein ubiquitination.</text>
</comment>
<feature type="compositionally biased region" description="Low complexity" evidence="9">
    <location>
        <begin position="138"/>
        <end position="151"/>
    </location>
</feature>
<dbReference type="GO" id="GO:0005251">
    <property type="term" value="F:delayed rectifier potassium channel activity"/>
    <property type="evidence" value="ECO:0007669"/>
    <property type="project" value="TreeGrafter"/>
</dbReference>
<organism evidence="11 12">
    <name type="scientific">Anisodus tanguticus</name>
    <dbReference type="NCBI Taxonomy" id="243964"/>
    <lineage>
        <taxon>Eukaryota</taxon>
        <taxon>Viridiplantae</taxon>
        <taxon>Streptophyta</taxon>
        <taxon>Embryophyta</taxon>
        <taxon>Tracheophyta</taxon>
        <taxon>Spermatophyta</taxon>
        <taxon>Magnoliopsida</taxon>
        <taxon>eudicotyledons</taxon>
        <taxon>Gunneridae</taxon>
        <taxon>Pentapetalae</taxon>
        <taxon>asterids</taxon>
        <taxon>lamiids</taxon>
        <taxon>Solanales</taxon>
        <taxon>Solanaceae</taxon>
        <taxon>Solanoideae</taxon>
        <taxon>Hyoscyameae</taxon>
        <taxon>Anisodus</taxon>
    </lineage>
</organism>
<dbReference type="Pfam" id="PF02214">
    <property type="entry name" value="BTB_2"/>
    <property type="match status" value="1"/>
</dbReference>
<keyword evidence="5" id="KW-1133">Transmembrane helix</keyword>
<dbReference type="InterPro" id="IPR003131">
    <property type="entry name" value="T1-type_BTB"/>
</dbReference>
<dbReference type="InterPro" id="IPR000210">
    <property type="entry name" value="BTB/POZ_dom"/>
</dbReference>
<dbReference type="PANTHER" id="PTHR11537:SF252">
    <property type="entry name" value="POTASSIUM VOLTAGE-GATED CHANNEL PROTEIN SHAW"/>
    <property type="match status" value="1"/>
</dbReference>
<dbReference type="EMBL" id="JAVYJV010000061">
    <property type="protein sequence ID" value="KAK4337035.1"/>
    <property type="molecule type" value="Genomic_DNA"/>
</dbReference>
<evidence type="ECO:0000256" key="1">
    <source>
        <dbReference type="ARBA" id="ARBA00004141"/>
    </source>
</evidence>
<feature type="compositionally biased region" description="Polar residues" evidence="9">
    <location>
        <begin position="96"/>
        <end position="105"/>
    </location>
</feature>
<evidence type="ECO:0000256" key="5">
    <source>
        <dbReference type="ARBA" id="ARBA00022989"/>
    </source>
</evidence>
<evidence type="ECO:0000313" key="11">
    <source>
        <dbReference type="EMBL" id="KAK4337035.1"/>
    </source>
</evidence>
<protein>
    <recommendedName>
        <fullName evidence="10">BTB domain-containing protein</fullName>
    </recommendedName>
</protein>
<evidence type="ECO:0000256" key="8">
    <source>
        <dbReference type="ARBA" id="ARBA00023303"/>
    </source>
</evidence>
<dbReference type="PANTHER" id="PTHR11537">
    <property type="entry name" value="VOLTAGE-GATED POTASSIUM CHANNEL"/>
    <property type="match status" value="1"/>
</dbReference>
<feature type="region of interest" description="Disordered" evidence="9">
    <location>
        <begin position="79"/>
        <end position="109"/>
    </location>
</feature>
<dbReference type="SMART" id="SM00225">
    <property type="entry name" value="BTB"/>
    <property type="match status" value="1"/>
</dbReference>
<comment type="caution">
    <text evidence="11">The sequence shown here is derived from an EMBL/GenBank/DDBJ whole genome shotgun (WGS) entry which is preliminary data.</text>
</comment>
<keyword evidence="4" id="KW-0812">Transmembrane</keyword>
<reference evidence="11" key="1">
    <citation type="submission" date="2023-12" db="EMBL/GenBank/DDBJ databases">
        <title>Genome assembly of Anisodus tanguticus.</title>
        <authorList>
            <person name="Wang Y.-J."/>
        </authorList>
    </citation>
    <scope>NUCLEOTIDE SEQUENCE</scope>
    <source>
        <strain evidence="11">KB-2021</strain>
        <tissue evidence="11">Leaf</tissue>
    </source>
</reference>
<comment type="subcellular location">
    <subcellularLocation>
        <location evidence="1">Membrane</location>
        <topology evidence="1">Multi-pass membrane protein</topology>
    </subcellularLocation>
</comment>
<evidence type="ECO:0000313" key="12">
    <source>
        <dbReference type="Proteomes" id="UP001291623"/>
    </source>
</evidence>
<keyword evidence="3" id="KW-0813">Transport</keyword>
<feature type="region of interest" description="Disordered" evidence="9">
    <location>
        <begin position="122"/>
        <end position="154"/>
    </location>
</feature>
<evidence type="ECO:0000256" key="9">
    <source>
        <dbReference type="SAM" id="MobiDB-lite"/>
    </source>
</evidence>
<sequence length="366" mass="41027">MNKLGLGKSWYSEKLGNFFNKTENEFFDNLLNSDKDFFNECPENVSKVKGGFGGGSNSCGKYSGAGGGYKGGFSSIEKGSTGGVSRNEQRIRSHLQRNSEGSSVRTAELRVEGLGHEMDLLRRSGERDSPEVPQPSCSTDEPSDNSPSDDSGLTNVTKLSAIKKHEVEEKLIDVQEKLGSGIEQELDNKVILNIGGIRFETYRTTLKKIPATRLSKLTESLANYDSVTNEYFFDRHPDVFAQILNYYRTGKLHYPTNVCGPLFEEELDFWGLDSNQVEPCCWMTYTSYRDTQQTLSILDTLDMDASSLDAEELAKRFGYEEEYLSVSSNLTNTRLEIDSKELSAKVKIEEKDSKSFLSKRKDAIDL</sequence>
<dbReference type="FunFam" id="3.30.710.10:FF:000020">
    <property type="entry name" value="Potassium voltage-gated channel protein Shaw"/>
    <property type="match status" value="1"/>
</dbReference>
<evidence type="ECO:0000259" key="10">
    <source>
        <dbReference type="PROSITE" id="PS50097"/>
    </source>
</evidence>
<evidence type="ECO:0000256" key="2">
    <source>
        <dbReference type="ARBA" id="ARBA00004906"/>
    </source>
</evidence>
<dbReference type="InterPro" id="IPR003974">
    <property type="entry name" value="K_chnl_volt-dep_Kv3"/>
</dbReference>
<evidence type="ECO:0000256" key="3">
    <source>
        <dbReference type="ARBA" id="ARBA00022448"/>
    </source>
</evidence>
<keyword evidence="6" id="KW-0406">Ion transport</keyword>
<dbReference type="InterPro" id="IPR011333">
    <property type="entry name" value="SKP1/BTB/POZ_sf"/>
</dbReference>
<dbReference type="Gene3D" id="3.30.710.10">
    <property type="entry name" value="Potassium Channel Kv1.1, Chain A"/>
    <property type="match status" value="1"/>
</dbReference>
<dbReference type="InterPro" id="IPR028325">
    <property type="entry name" value="VG_K_chnl"/>
</dbReference>
<accession>A0AAE1QP70</accession>
<dbReference type="SUPFAM" id="SSF54695">
    <property type="entry name" value="POZ domain"/>
    <property type="match status" value="1"/>
</dbReference>
<keyword evidence="12" id="KW-1185">Reference proteome</keyword>